<dbReference type="OrthoDB" id="339576at2"/>
<dbReference type="InterPro" id="IPR006311">
    <property type="entry name" value="TAT_signal"/>
</dbReference>
<dbReference type="EMBL" id="FNNE01000004">
    <property type="protein sequence ID" value="SDW75396.1"/>
    <property type="molecule type" value="Genomic_DNA"/>
</dbReference>
<evidence type="ECO:0000313" key="4">
    <source>
        <dbReference type="Proteomes" id="UP000199675"/>
    </source>
</evidence>
<dbReference type="CDD" id="cd06814">
    <property type="entry name" value="PLPDE_III_DSD_D-TA_like_3"/>
    <property type="match status" value="1"/>
</dbReference>
<dbReference type="EMBL" id="FNNE01000010">
    <property type="protein sequence ID" value="SDX52579.1"/>
    <property type="molecule type" value="Genomic_DNA"/>
</dbReference>
<sequence>MSQNDNFSPGRRRLLLGAGALTLAGTASWLRPSSADGGHGPYFQGLDDTLRQHGPYQPRLIIDRQRLLANIDLLSQQLAGQFNYRIVTKSLPSLPLLKLVMARTGTRRLMVFHQPFLNQVASALPDADVLLGKPMPVKAARQFYHDLPAASPGGFEPAHQLQWLIDSPERLAQYDQLAAELGLQLRINIEIDVGLHRGGIRAPAELVPMLNHIEQSPRLSFAGFMGYEPHIVKAPGSVTWRRDQAMARYQGFVDQAEQTLGRSIRNLTLNTGGSTTYTLYRDQHERFAANEIAAGSALVKPTDFDLPTLADHQPAAYIATPVLKVVEPPEIPGIPGLGRLMGWWNPNRHKAVFIYGGDWKAVAESPAGLSPNPIYGRSTNQEMLNGSAALALQPDDWVFLRPSQSERVFLAFDGIDSYDGNDRRSHEHWPVLG</sequence>
<feature type="domain" description="Alanine racemase N-terminal" evidence="1">
    <location>
        <begin position="62"/>
        <end position="299"/>
    </location>
</feature>
<gene>
    <name evidence="2" type="ORF">SAMN04487960_10448</name>
    <name evidence="3" type="ORF">SAMN04487960_110147</name>
</gene>
<accession>A0A1H2W4K1</accession>
<dbReference type="SUPFAM" id="SSF51419">
    <property type="entry name" value="PLP-binding barrel"/>
    <property type="match status" value="1"/>
</dbReference>
<keyword evidence="4" id="KW-1185">Reference proteome</keyword>
<dbReference type="PROSITE" id="PS51318">
    <property type="entry name" value="TAT"/>
    <property type="match status" value="1"/>
</dbReference>
<reference evidence="2 4" key="1">
    <citation type="submission" date="2016-10" db="EMBL/GenBank/DDBJ databases">
        <authorList>
            <person name="de Groot N.N."/>
        </authorList>
    </citation>
    <scope>NUCLEOTIDE SEQUENCE [LARGE SCALE GENOMIC DNA]</scope>
    <source>
        <strain evidence="2 4">CGMCC 1.7059</strain>
    </source>
</reference>
<dbReference type="GO" id="GO:0008721">
    <property type="term" value="F:D-serine ammonia-lyase activity"/>
    <property type="evidence" value="ECO:0007669"/>
    <property type="project" value="TreeGrafter"/>
</dbReference>
<dbReference type="RefSeq" id="WP_091812303.1">
    <property type="nucleotide sequence ID" value="NZ_FNNE01000004.1"/>
</dbReference>
<evidence type="ECO:0000313" key="2">
    <source>
        <dbReference type="EMBL" id="SDW75396.1"/>
    </source>
</evidence>
<dbReference type="PANTHER" id="PTHR28004:SF2">
    <property type="entry name" value="D-SERINE DEHYDRATASE"/>
    <property type="match status" value="1"/>
</dbReference>
<dbReference type="InterPro" id="IPR051466">
    <property type="entry name" value="D-amino_acid_metab_enzyme"/>
</dbReference>
<dbReference type="GO" id="GO:0036088">
    <property type="term" value="P:D-serine catabolic process"/>
    <property type="evidence" value="ECO:0007669"/>
    <property type="project" value="TreeGrafter"/>
</dbReference>
<evidence type="ECO:0000313" key="3">
    <source>
        <dbReference type="EMBL" id="SDX52579.1"/>
    </source>
</evidence>
<dbReference type="Gene3D" id="3.20.20.10">
    <property type="entry name" value="Alanine racemase"/>
    <property type="match status" value="1"/>
</dbReference>
<dbReference type="InterPro" id="IPR001608">
    <property type="entry name" value="Ala_racemase_N"/>
</dbReference>
<dbReference type="Proteomes" id="UP000199675">
    <property type="component" value="Unassembled WGS sequence"/>
</dbReference>
<proteinExistence type="predicted"/>
<evidence type="ECO:0000259" key="1">
    <source>
        <dbReference type="Pfam" id="PF01168"/>
    </source>
</evidence>
<dbReference type="STRING" id="488533.SAMN04487960_10448"/>
<dbReference type="InterPro" id="IPR029066">
    <property type="entry name" value="PLP-binding_barrel"/>
</dbReference>
<name>A0A1H2W4K1_9GAMM</name>
<dbReference type="AlphaFoldDB" id="A0A1H2W4K1"/>
<dbReference type="PANTHER" id="PTHR28004">
    <property type="entry name" value="ZGC:162816-RELATED"/>
    <property type="match status" value="1"/>
</dbReference>
<organism evidence="2 4">
    <name type="scientific">Marinobacter mobilis</name>
    <dbReference type="NCBI Taxonomy" id="488533"/>
    <lineage>
        <taxon>Bacteria</taxon>
        <taxon>Pseudomonadati</taxon>
        <taxon>Pseudomonadota</taxon>
        <taxon>Gammaproteobacteria</taxon>
        <taxon>Pseudomonadales</taxon>
        <taxon>Marinobacteraceae</taxon>
        <taxon>Marinobacter</taxon>
    </lineage>
</organism>
<protein>
    <submittedName>
        <fullName evidence="2">D-serine deaminase, pyridoxal phosphate-dependent</fullName>
    </submittedName>
</protein>
<dbReference type="Pfam" id="PF01168">
    <property type="entry name" value="Ala_racemase_N"/>
    <property type="match status" value="1"/>
</dbReference>